<feature type="compositionally biased region" description="Basic and acidic residues" evidence="6">
    <location>
        <begin position="156"/>
        <end position="170"/>
    </location>
</feature>
<feature type="compositionally biased region" description="Polar residues" evidence="6">
    <location>
        <begin position="1"/>
        <end position="24"/>
    </location>
</feature>
<proteinExistence type="inferred from homology"/>
<protein>
    <recommendedName>
        <fullName evidence="10">DUF125-domain-containing protein</fullName>
    </recommendedName>
</protein>
<evidence type="ECO:0000313" key="9">
    <source>
        <dbReference type="Proteomes" id="UP000664132"/>
    </source>
</evidence>
<feature type="transmembrane region" description="Helical" evidence="7">
    <location>
        <begin position="367"/>
        <end position="389"/>
    </location>
</feature>
<dbReference type="Pfam" id="PF01988">
    <property type="entry name" value="VIT1"/>
    <property type="match status" value="1"/>
</dbReference>
<feature type="region of interest" description="Disordered" evidence="6">
    <location>
        <begin position="1"/>
        <end position="170"/>
    </location>
</feature>
<dbReference type="AlphaFoldDB" id="A0A8H7TLH6"/>
<comment type="caution">
    <text evidence="8">The sequence shown here is derived from an EMBL/GenBank/DDBJ whole genome shotgun (WGS) entry which is preliminary data.</text>
</comment>
<dbReference type="OrthoDB" id="73465at2759"/>
<dbReference type="GO" id="GO:0012505">
    <property type="term" value="C:endomembrane system"/>
    <property type="evidence" value="ECO:0007669"/>
    <property type="project" value="UniProtKB-SubCell"/>
</dbReference>
<evidence type="ECO:0008006" key="10">
    <source>
        <dbReference type="Google" id="ProtNLM"/>
    </source>
</evidence>
<comment type="similarity">
    <text evidence="2">Belongs to the CCC1 family.</text>
</comment>
<dbReference type="GO" id="GO:0030026">
    <property type="term" value="P:intracellular manganese ion homeostasis"/>
    <property type="evidence" value="ECO:0007669"/>
    <property type="project" value="InterPro"/>
</dbReference>
<accession>A0A8H7TLH6</accession>
<dbReference type="Proteomes" id="UP000664132">
    <property type="component" value="Unassembled WGS sequence"/>
</dbReference>
<dbReference type="CDD" id="cd02435">
    <property type="entry name" value="CCC1"/>
    <property type="match status" value="1"/>
</dbReference>
<evidence type="ECO:0000313" key="8">
    <source>
        <dbReference type="EMBL" id="KAG4421591.1"/>
    </source>
</evidence>
<dbReference type="InterPro" id="IPR008217">
    <property type="entry name" value="Ccc1_fam"/>
</dbReference>
<keyword evidence="4 7" id="KW-1133">Transmembrane helix</keyword>
<dbReference type="EMBL" id="JAFJYH010000063">
    <property type="protein sequence ID" value="KAG4421591.1"/>
    <property type="molecule type" value="Genomic_DNA"/>
</dbReference>
<feature type="compositionally biased region" description="Low complexity" evidence="6">
    <location>
        <begin position="95"/>
        <end position="126"/>
    </location>
</feature>
<reference evidence="8" key="1">
    <citation type="submission" date="2021-02" db="EMBL/GenBank/DDBJ databases">
        <title>Genome sequence Cadophora malorum strain M34.</title>
        <authorList>
            <person name="Stefanovic E."/>
            <person name="Vu D."/>
            <person name="Scully C."/>
            <person name="Dijksterhuis J."/>
            <person name="Roader J."/>
            <person name="Houbraken J."/>
        </authorList>
    </citation>
    <scope>NUCLEOTIDE SEQUENCE</scope>
    <source>
        <strain evidence="8">M34</strain>
    </source>
</reference>
<evidence type="ECO:0000256" key="5">
    <source>
        <dbReference type="ARBA" id="ARBA00023136"/>
    </source>
</evidence>
<keyword evidence="3 7" id="KW-0812">Transmembrane</keyword>
<keyword evidence="5 7" id="KW-0472">Membrane</keyword>
<evidence type="ECO:0000256" key="3">
    <source>
        <dbReference type="ARBA" id="ARBA00022692"/>
    </source>
</evidence>
<gene>
    <name evidence="8" type="ORF">IFR04_005318</name>
</gene>
<feature type="compositionally biased region" description="Basic and acidic residues" evidence="6">
    <location>
        <begin position="70"/>
        <end position="79"/>
    </location>
</feature>
<comment type="subcellular location">
    <subcellularLocation>
        <location evidence="1">Endomembrane system</location>
        <topology evidence="1">Multi-pass membrane protein</topology>
    </subcellularLocation>
</comment>
<keyword evidence="9" id="KW-1185">Reference proteome</keyword>
<dbReference type="GO" id="GO:0005384">
    <property type="term" value="F:manganese ion transmembrane transporter activity"/>
    <property type="evidence" value="ECO:0007669"/>
    <property type="project" value="InterPro"/>
</dbReference>
<feature type="compositionally biased region" description="Basic and acidic residues" evidence="6">
    <location>
        <begin position="25"/>
        <end position="41"/>
    </location>
</feature>
<organism evidence="8 9">
    <name type="scientific">Cadophora malorum</name>
    <dbReference type="NCBI Taxonomy" id="108018"/>
    <lineage>
        <taxon>Eukaryota</taxon>
        <taxon>Fungi</taxon>
        <taxon>Dikarya</taxon>
        <taxon>Ascomycota</taxon>
        <taxon>Pezizomycotina</taxon>
        <taxon>Leotiomycetes</taxon>
        <taxon>Helotiales</taxon>
        <taxon>Ploettnerulaceae</taxon>
        <taxon>Cadophora</taxon>
    </lineage>
</organism>
<feature type="transmembrane region" description="Helical" evidence="7">
    <location>
        <begin position="306"/>
        <end position="330"/>
    </location>
</feature>
<evidence type="ECO:0000256" key="4">
    <source>
        <dbReference type="ARBA" id="ARBA00022989"/>
    </source>
</evidence>
<name>A0A8H7TLH6_9HELO</name>
<dbReference type="PANTHER" id="PTHR31851">
    <property type="entry name" value="FE(2+)/MN(2+) TRANSPORTER PCL1"/>
    <property type="match status" value="1"/>
</dbReference>
<evidence type="ECO:0000256" key="2">
    <source>
        <dbReference type="ARBA" id="ARBA00007049"/>
    </source>
</evidence>
<sequence>MSETQNQEYKYDNTPGNPSLVQHSSGHEGQDQEYGHGHGLDSKAIPLVGTKMGKSAGSEEEEGSNSSSPLRREDNDQNRNRSQRQKQEAGAVPRVSSTSTLLPHHTHTNTNSTGTSSTVGSTAAGSIRSVASTSRRGNLDLRGRRMGRKSGDEEEGGRGRLGGEVHEEEHTDHGPVVRDIIIGGADGLTVPFALTAGLSSLGSAKLVIIGGLAELFSGAISMGLGAYLAAVTERDHYLCEEKREKEEVQNMPEQEKEECYVILEKYGVPRGTLVPVVDALARNTEHWVQFMMDFELRLEKPNVSRAWISGATMGMSYFVGGLIPMIPYFIMSNVTHALFVSIAVTVVVLILFGFAKNYVVMRTARAGFHGAVQTLFIGVLAAGTSYGIVRAIDSKGGTGVN</sequence>
<evidence type="ECO:0000256" key="7">
    <source>
        <dbReference type="SAM" id="Phobius"/>
    </source>
</evidence>
<feature type="transmembrane region" description="Helical" evidence="7">
    <location>
        <begin position="336"/>
        <end position="355"/>
    </location>
</feature>
<evidence type="ECO:0000256" key="6">
    <source>
        <dbReference type="SAM" id="MobiDB-lite"/>
    </source>
</evidence>
<evidence type="ECO:0000256" key="1">
    <source>
        <dbReference type="ARBA" id="ARBA00004127"/>
    </source>
</evidence>